<gene>
    <name evidence="3" type="ORF">Ctob_015989</name>
</gene>
<proteinExistence type="predicted"/>
<dbReference type="InterPro" id="IPR036034">
    <property type="entry name" value="PDZ_sf"/>
</dbReference>
<protein>
    <recommendedName>
        <fullName evidence="2">PDZ domain-containing protein</fullName>
    </recommendedName>
</protein>
<feature type="compositionally biased region" description="Basic and acidic residues" evidence="1">
    <location>
        <begin position="667"/>
        <end position="679"/>
    </location>
</feature>
<feature type="compositionally biased region" description="Low complexity" evidence="1">
    <location>
        <begin position="642"/>
        <end position="657"/>
    </location>
</feature>
<feature type="region of interest" description="Disordered" evidence="1">
    <location>
        <begin position="642"/>
        <end position="691"/>
    </location>
</feature>
<dbReference type="PROSITE" id="PS50106">
    <property type="entry name" value="PDZ"/>
    <property type="match status" value="1"/>
</dbReference>
<accession>A0A0M0KDA8</accession>
<dbReference type="CDD" id="cd00201">
    <property type="entry name" value="WW"/>
    <property type="match status" value="1"/>
</dbReference>
<feature type="compositionally biased region" description="Pro residues" evidence="1">
    <location>
        <begin position="876"/>
        <end position="890"/>
    </location>
</feature>
<dbReference type="EMBL" id="JWZX01000613">
    <property type="protein sequence ID" value="KOO36552.1"/>
    <property type="molecule type" value="Genomic_DNA"/>
</dbReference>
<sequence length="1113" mass="116149">MALPDGWYQAVTSEGIPYYHNLAGQVRWELSQQPNDGASAFEPVQNKYGTRTFVFEEDTPLGFQVALRDEQLYIEAVAPSMQAERLGVPIDARVIGVNGRALPAQEIWDVLSSEGKQRPLVLSVYVAPSEAEGSGSAAVEAAADAVALPDGDYGPLRTFVFEEDTPLGFQVALRDEQLYIEAVAPGMQAERLGVSIDAQVIGVNGRALPAQEIWDVLSSEGKQRPLTLSVYVAPSEAEGSGSAAVEAAADAVALPDGHFIFVFEEDTPLGFQVALRDEQLYIEAVAPGMQAERLGVPIDAQVIGVNGRALPAQEIWDVLSSEGKQRPLTLSVFVAEPMPVGSGSAAVEAAADAMALPSRWKRLMGIVSGGALKAALAAQPDAKEPDAAPDQAPSTAANGGIDAQAIHQPSRVSELLQKMRQSIKAVALGASAARAASPDRVSPRRADSPPLLPSTMPNEPPSPAAALYATLTHSGGVGSPTPLATLTSPPSPGHVAMQLVYEFGEGPLGLVLQDAVDGHILIAKIAVGSTAALQGVPAGSLLQFINHQPTRYLGKVAVGEMIARAERPVHIVVQPPPGYTAMAGGSPAYPPSLATVGGSPTLARPVFPAGYLGAGTCAVPSAGCLGAASVCGSIALASAEPSAASSSGTGAEPSAARAKSRSVRRLPLAERLKDPDPPRSDNPFSANYVPPEQPNPLLSAVPWLAEVVEGTSAWWKEHVQQRVDGSIVFQYEPYEEIDPYEKGAHGVKGGASAISNPGRESGDFTLGCKWKSVGPLRPKRGKELVSQQLAAALRERLDFTRDQIKGFKVMGLGAQDASAPPSAPQTPSPRGTLLELGLAEALAATSQVSPPEKASETVPEAAPAPAPMDKLEAVPSPVPSPAPAPEPAPEPETIEAALEAEEAELAAQEATAAEAERAPIEAALDAEVAALVAREAAKRNNVARLHAKPLGVPAPTQQQLRLAIPVRSPHPVTMQAAYTERAPTRYVPPFDASAPGAVAGAVAVSAREQRSAEAGTPMSFSIKLKSSPGPKLNEASSQRSTAFSSSTPRNERGEQAKTSTLLPFFKERSSPYKDPMPLVLCKRGEMSAQIATRLSVDSGLLNSTPPRVRRAAV</sequence>
<feature type="region of interest" description="Disordered" evidence="1">
    <location>
        <begin position="434"/>
        <end position="462"/>
    </location>
</feature>
<feature type="region of interest" description="Disordered" evidence="1">
    <location>
        <begin position="377"/>
        <end position="398"/>
    </location>
</feature>
<evidence type="ECO:0000256" key="1">
    <source>
        <dbReference type="SAM" id="MobiDB-lite"/>
    </source>
</evidence>
<name>A0A0M0KDA8_9EUKA</name>
<feature type="compositionally biased region" description="Low complexity" evidence="1">
    <location>
        <begin position="1035"/>
        <end position="1047"/>
    </location>
</feature>
<dbReference type="AlphaFoldDB" id="A0A0M0KDA8"/>
<reference evidence="4" key="1">
    <citation type="journal article" date="2015" name="PLoS Genet.">
        <title>Genome Sequence and Transcriptome Analyses of Chrysochromulina tobin: Metabolic Tools for Enhanced Algal Fitness in the Prominent Order Prymnesiales (Haptophyceae).</title>
        <authorList>
            <person name="Hovde B.T."/>
            <person name="Deodato C.R."/>
            <person name="Hunsperger H.M."/>
            <person name="Ryken S.A."/>
            <person name="Yost W."/>
            <person name="Jha R.K."/>
            <person name="Patterson J."/>
            <person name="Monnat R.J. Jr."/>
            <person name="Barlow S.B."/>
            <person name="Starkenburg S.R."/>
            <person name="Cattolico R.A."/>
        </authorList>
    </citation>
    <scope>NUCLEOTIDE SEQUENCE</scope>
    <source>
        <strain evidence="4">CCMP291</strain>
    </source>
</reference>
<dbReference type="Proteomes" id="UP000037460">
    <property type="component" value="Unassembled WGS sequence"/>
</dbReference>
<feature type="region of interest" description="Disordered" evidence="1">
    <location>
        <begin position="1010"/>
        <end position="1057"/>
    </location>
</feature>
<organism evidence="3 4">
    <name type="scientific">Chrysochromulina tobinii</name>
    <dbReference type="NCBI Taxonomy" id="1460289"/>
    <lineage>
        <taxon>Eukaryota</taxon>
        <taxon>Haptista</taxon>
        <taxon>Haptophyta</taxon>
        <taxon>Prymnesiophyceae</taxon>
        <taxon>Prymnesiales</taxon>
        <taxon>Chrysochromulinaceae</taxon>
        <taxon>Chrysochromulina</taxon>
    </lineage>
</organism>
<dbReference type="SUPFAM" id="SSF50156">
    <property type="entry name" value="PDZ domain-like"/>
    <property type="match status" value="3"/>
</dbReference>
<evidence type="ECO:0000259" key="2">
    <source>
        <dbReference type="PROSITE" id="PS50106"/>
    </source>
</evidence>
<feature type="region of interest" description="Disordered" evidence="1">
    <location>
        <begin position="844"/>
        <end position="891"/>
    </location>
</feature>
<dbReference type="SMART" id="SM00228">
    <property type="entry name" value="PDZ"/>
    <property type="match status" value="4"/>
</dbReference>
<evidence type="ECO:0000313" key="4">
    <source>
        <dbReference type="Proteomes" id="UP000037460"/>
    </source>
</evidence>
<feature type="domain" description="PDZ" evidence="2">
    <location>
        <begin position="145"/>
        <end position="228"/>
    </location>
</feature>
<comment type="caution">
    <text evidence="3">The sequence shown here is derived from an EMBL/GenBank/DDBJ whole genome shotgun (WGS) entry which is preliminary data.</text>
</comment>
<dbReference type="InterPro" id="IPR001478">
    <property type="entry name" value="PDZ"/>
</dbReference>
<keyword evidence="4" id="KW-1185">Reference proteome</keyword>
<dbReference type="InterPro" id="IPR001202">
    <property type="entry name" value="WW_dom"/>
</dbReference>
<evidence type="ECO:0000313" key="3">
    <source>
        <dbReference type="EMBL" id="KOO36552.1"/>
    </source>
</evidence>